<keyword evidence="9" id="KW-0408">Iron</keyword>
<dbReference type="PANTHER" id="PTHR45138:SF9">
    <property type="entry name" value="DIGUANYLATE CYCLASE DGCM-RELATED"/>
    <property type="match status" value="1"/>
</dbReference>
<dbReference type="RefSeq" id="WP_119013696.1">
    <property type="nucleotide sequence ID" value="NZ_QXNC01000021.1"/>
</dbReference>
<dbReference type="GO" id="GO:0046872">
    <property type="term" value="F:metal ion binding"/>
    <property type="evidence" value="ECO:0007669"/>
    <property type="project" value="UniProtKB-KW"/>
</dbReference>
<dbReference type="PANTHER" id="PTHR45138">
    <property type="entry name" value="REGULATORY COMPONENTS OF SENSORY TRANSDUCTION SYSTEM"/>
    <property type="match status" value="1"/>
</dbReference>
<dbReference type="GO" id="GO:0043709">
    <property type="term" value="P:cell adhesion involved in single-species biofilm formation"/>
    <property type="evidence" value="ECO:0007669"/>
    <property type="project" value="TreeGrafter"/>
</dbReference>
<dbReference type="InterPro" id="IPR000160">
    <property type="entry name" value="GGDEF_dom"/>
</dbReference>
<evidence type="ECO:0000256" key="10">
    <source>
        <dbReference type="ARBA" id="ARBA00029839"/>
    </source>
</evidence>
<proteinExistence type="predicted"/>
<name>A0A4R2N4H8_9BURK</name>
<dbReference type="CDD" id="cd14757">
    <property type="entry name" value="GS_EcDosC-like_GGDEF"/>
    <property type="match status" value="1"/>
</dbReference>
<dbReference type="GO" id="GO:0005886">
    <property type="term" value="C:plasma membrane"/>
    <property type="evidence" value="ECO:0007669"/>
    <property type="project" value="TreeGrafter"/>
</dbReference>
<dbReference type="GO" id="GO:0052621">
    <property type="term" value="F:diguanylate cyclase activity"/>
    <property type="evidence" value="ECO:0007669"/>
    <property type="project" value="UniProtKB-EC"/>
</dbReference>
<evidence type="ECO:0000259" key="12">
    <source>
        <dbReference type="PROSITE" id="PS50887"/>
    </source>
</evidence>
<gene>
    <name evidence="13" type="ORF">EV674_12454</name>
</gene>
<evidence type="ECO:0000256" key="5">
    <source>
        <dbReference type="ARBA" id="ARBA00022679"/>
    </source>
</evidence>
<evidence type="ECO:0000313" key="14">
    <source>
        <dbReference type="Proteomes" id="UP000295182"/>
    </source>
</evidence>
<organism evidence="13 14">
    <name type="scientific">Simplicispira metamorpha</name>
    <dbReference type="NCBI Taxonomy" id="80881"/>
    <lineage>
        <taxon>Bacteria</taxon>
        <taxon>Pseudomonadati</taxon>
        <taxon>Pseudomonadota</taxon>
        <taxon>Betaproteobacteria</taxon>
        <taxon>Burkholderiales</taxon>
        <taxon>Comamonadaceae</taxon>
        <taxon>Simplicispira</taxon>
    </lineage>
</organism>
<keyword evidence="14" id="KW-1185">Reference proteome</keyword>
<dbReference type="EC" id="2.7.7.65" evidence="2"/>
<dbReference type="InterPro" id="IPR039435">
    <property type="entry name" value="DosC_GS"/>
</dbReference>
<dbReference type="SUPFAM" id="SSF46458">
    <property type="entry name" value="Globin-like"/>
    <property type="match status" value="1"/>
</dbReference>
<dbReference type="Pfam" id="PF00990">
    <property type="entry name" value="GGDEF"/>
    <property type="match status" value="1"/>
</dbReference>
<dbReference type="GO" id="GO:1902201">
    <property type="term" value="P:negative regulation of bacterial-type flagellum-dependent cell motility"/>
    <property type="evidence" value="ECO:0007669"/>
    <property type="project" value="TreeGrafter"/>
</dbReference>
<dbReference type="Gene3D" id="3.30.70.270">
    <property type="match status" value="1"/>
</dbReference>
<dbReference type="InterPro" id="IPR048442">
    <property type="entry name" value="DosC_2nd"/>
</dbReference>
<dbReference type="Proteomes" id="UP000295182">
    <property type="component" value="Unassembled WGS sequence"/>
</dbReference>
<dbReference type="InterPro" id="IPR009050">
    <property type="entry name" value="Globin-like_sf"/>
</dbReference>
<evidence type="ECO:0000313" key="13">
    <source>
        <dbReference type="EMBL" id="TCP15467.1"/>
    </source>
</evidence>
<evidence type="ECO:0000256" key="7">
    <source>
        <dbReference type="ARBA" id="ARBA00022741"/>
    </source>
</evidence>
<evidence type="ECO:0000256" key="8">
    <source>
        <dbReference type="ARBA" id="ARBA00022842"/>
    </source>
</evidence>
<comment type="caution">
    <text evidence="13">The sequence shown here is derived from an EMBL/GenBank/DDBJ whole genome shotgun (WGS) entry which is preliminary data.</text>
</comment>
<feature type="domain" description="GGDEF" evidence="12">
    <location>
        <begin position="325"/>
        <end position="458"/>
    </location>
</feature>
<dbReference type="InterPro" id="IPR050469">
    <property type="entry name" value="Diguanylate_Cyclase"/>
</dbReference>
<evidence type="ECO:0000256" key="1">
    <source>
        <dbReference type="ARBA" id="ARBA00001971"/>
    </source>
</evidence>
<dbReference type="PROSITE" id="PS50887">
    <property type="entry name" value="GGDEF"/>
    <property type="match status" value="1"/>
</dbReference>
<keyword evidence="7" id="KW-0547">Nucleotide-binding</keyword>
<dbReference type="SMART" id="SM00267">
    <property type="entry name" value="GGDEF"/>
    <property type="match status" value="1"/>
</dbReference>
<dbReference type="AlphaFoldDB" id="A0A4R2N4H8"/>
<keyword evidence="5" id="KW-0808">Transferase</keyword>
<evidence type="ECO:0000256" key="9">
    <source>
        <dbReference type="ARBA" id="ARBA00023004"/>
    </source>
</evidence>
<dbReference type="InterPro" id="IPR029787">
    <property type="entry name" value="Nucleotide_cyclase"/>
</dbReference>
<keyword evidence="6" id="KW-0479">Metal-binding</keyword>
<dbReference type="GO" id="GO:0019825">
    <property type="term" value="F:oxygen binding"/>
    <property type="evidence" value="ECO:0007669"/>
    <property type="project" value="InterPro"/>
</dbReference>
<dbReference type="CDD" id="cd01949">
    <property type="entry name" value="GGDEF"/>
    <property type="match status" value="1"/>
</dbReference>
<dbReference type="GO" id="GO:0020037">
    <property type="term" value="F:heme binding"/>
    <property type="evidence" value="ECO:0007669"/>
    <property type="project" value="InterPro"/>
</dbReference>
<dbReference type="OrthoDB" id="9813903at2"/>
<dbReference type="UniPathway" id="UPA00599"/>
<evidence type="ECO:0000256" key="6">
    <source>
        <dbReference type="ARBA" id="ARBA00022723"/>
    </source>
</evidence>
<evidence type="ECO:0000256" key="4">
    <source>
        <dbReference type="ARBA" id="ARBA00022617"/>
    </source>
</evidence>
<comment type="catalytic activity">
    <reaction evidence="11">
        <text>2 GTP = 3',3'-c-di-GMP + 2 diphosphate</text>
        <dbReference type="Rhea" id="RHEA:24898"/>
        <dbReference type="ChEBI" id="CHEBI:33019"/>
        <dbReference type="ChEBI" id="CHEBI:37565"/>
        <dbReference type="ChEBI" id="CHEBI:58805"/>
        <dbReference type="EC" id="2.7.7.65"/>
    </reaction>
</comment>
<dbReference type="SUPFAM" id="SSF55073">
    <property type="entry name" value="Nucleotide cyclase"/>
    <property type="match status" value="1"/>
</dbReference>
<keyword evidence="4" id="KW-0349">Heme</keyword>
<reference evidence="13 14" key="1">
    <citation type="submission" date="2019-03" db="EMBL/GenBank/DDBJ databases">
        <title>Genomic Encyclopedia of Type Strains, Phase IV (KMG-IV): sequencing the most valuable type-strain genomes for metagenomic binning, comparative biology and taxonomic classification.</title>
        <authorList>
            <person name="Goeker M."/>
        </authorList>
    </citation>
    <scope>NUCLEOTIDE SEQUENCE [LARGE SCALE GENOMIC DNA]</scope>
    <source>
        <strain evidence="13 14">DSM 1837</strain>
    </source>
</reference>
<dbReference type="FunFam" id="3.30.70.270:FF:000001">
    <property type="entry name" value="Diguanylate cyclase domain protein"/>
    <property type="match status" value="1"/>
</dbReference>
<sequence length="458" mass="51109">MSHHSDEQHAAEWRHLLHRYSAPVRQQVRALAAMHRHMLASHFYVQMMQDKVASTYLSHEQVHSRLHASMQTWLTGVFALGPHDDLMPAVAQQNKIGEVHARIDVPVNLVLRGARSLKEKMHALLQDDASLDGAQRAAAGQLVTQVIDLTMEIMSQAYSTSRDRNSRAKEAYRLFAVAQNVSTERERRRAALLDWENQLMFDHAVGLQPGQLPRLGMSEFGLWFRHKGAHAFQGASETETILHAMQRIDEVLLPAFAQPGSEGQRIPQLRELREHSKHIAFHLDALFEQNSELEAGRDVLTRLLNRKFLPVVLGKSVDHARSNGASFAVLAIDIDHFKQINDGHGHEAGDMVLQQMASLLTHHTRGGDYLFRLGGEEFLLLLVDTPLAGARRAAEKLCAQVAAEAFHLPRDQTAQVTVSIGVAAFNGHPDYQTLLRRADAALYQVKHAGRNGVVVAAD</sequence>
<keyword evidence="8" id="KW-0460">Magnesium</keyword>
<protein>
    <recommendedName>
        <fullName evidence="3">Diguanylate cyclase DosC</fullName>
        <ecNumber evidence="2">2.7.7.65</ecNumber>
    </recommendedName>
    <alternativeName>
        <fullName evidence="10">Direct oxygen-sensing cyclase</fullName>
    </alternativeName>
</protein>
<dbReference type="Gene3D" id="1.10.490.10">
    <property type="entry name" value="Globins"/>
    <property type="match status" value="1"/>
</dbReference>
<dbReference type="InterPro" id="IPR044398">
    <property type="entry name" value="Globin-sensor_dom"/>
</dbReference>
<dbReference type="Pfam" id="PF21118">
    <property type="entry name" value="DosC_2nd"/>
    <property type="match status" value="1"/>
</dbReference>
<evidence type="ECO:0000256" key="11">
    <source>
        <dbReference type="ARBA" id="ARBA00034247"/>
    </source>
</evidence>
<evidence type="ECO:0000256" key="3">
    <source>
        <dbReference type="ARBA" id="ARBA00015125"/>
    </source>
</evidence>
<dbReference type="InterPro" id="IPR043128">
    <property type="entry name" value="Rev_trsase/Diguanyl_cyclase"/>
</dbReference>
<comment type="cofactor">
    <cofactor evidence="1">
        <name>heme</name>
        <dbReference type="ChEBI" id="CHEBI:30413"/>
    </cofactor>
</comment>
<dbReference type="Pfam" id="PF11563">
    <property type="entry name" value="Protoglobin"/>
    <property type="match status" value="1"/>
</dbReference>
<dbReference type="GO" id="GO:0000166">
    <property type="term" value="F:nucleotide binding"/>
    <property type="evidence" value="ECO:0007669"/>
    <property type="project" value="UniProtKB-KW"/>
</dbReference>
<dbReference type="EMBL" id="SLXH01000024">
    <property type="protein sequence ID" value="TCP15467.1"/>
    <property type="molecule type" value="Genomic_DNA"/>
</dbReference>
<accession>A0A4R2N4H8</accession>
<dbReference type="NCBIfam" id="TIGR00254">
    <property type="entry name" value="GGDEF"/>
    <property type="match status" value="1"/>
</dbReference>
<dbReference type="InterPro" id="IPR012292">
    <property type="entry name" value="Globin/Proto"/>
</dbReference>
<evidence type="ECO:0000256" key="2">
    <source>
        <dbReference type="ARBA" id="ARBA00012528"/>
    </source>
</evidence>